<proteinExistence type="predicted"/>
<evidence type="ECO:0000259" key="10">
    <source>
        <dbReference type="PROSITE" id="PS50262"/>
    </source>
</evidence>
<dbReference type="CDD" id="cd00637">
    <property type="entry name" value="7tm_classA_rhodopsin-like"/>
    <property type="match status" value="1"/>
</dbReference>
<dbReference type="AlphaFoldDB" id="A0A0M3JZW0"/>
<reference evidence="13" key="1">
    <citation type="submission" date="2017-02" db="UniProtKB">
        <authorList>
            <consortium name="WormBaseParasite"/>
        </authorList>
    </citation>
    <scope>IDENTIFICATION</scope>
</reference>
<dbReference type="Proteomes" id="UP000267096">
    <property type="component" value="Unassembled WGS sequence"/>
</dbReference>
<feature type="domain" description="G-protein coupled receptors family 1 profile" evidence="10">
    <location>
        <begin position="1"/>
        <end position="80"/>
    </location>
</feature>
<keyword evidence="8" id="KW-0807">Transducer</keyword>
<organism evidence="13">
    <name type="scientific">Anisakis simplex</name>
    <name type="common">Herring worm</name>
    <dbReference type="NCBI Taxonomy" id="6269"/>
    <lineage>
        <taxon>Eukaryota</taxon>
        <taxon>Metazoa</taxon>
        <taxon>Ecdysozoa</taxon>
        <taxon>Nematoda</taxon>
        <taxon>Chromadorea</taxon>
        <taxon>Rhabditida</taxon>
        <taxon>Spirurina</taxon>
        <taxon>Ascaridomorpha</taxon>
        <taxon>Ascaridoidea</taxon>
        <taxon>Anisakidae</taxon>
        <taxon>Anisakis</taxon>
        <taxon>Anisakis simplex complex</taxon>
    </lineage>
</organism>
<evidence type="ECO:0000256" key="8">
    <source>
        <dbReference type="ARBA" id="ARBA00023224"/>
    </source>
</evidence>
<evidence type="ECO:0000256" key="2">
    <source>
        <dbReference type="ARBA" id="ARBA00022475"/>
    </source>
</evidence>
<evidence type="ECO:0000256" key="7">
    <source>
        <dbReference type="ARBA" id="ARBA00023170"/>
    </source>
</evidence>
<keyword evidence="7" id="KW-0675">Receptor</keyword>
<dbReference type="PROSITE" id="PS50262">
    <property type="entry name" value="G_PROTEIN_RECEP_F1_2"/>
    <property type="match status" value="1"/>
</dbReference>
<dbReference type="GO" id="GO:0043005">
    <property type="term" value="C:neuron projection"/>
    <property type="evidence" value="ECO:0007669"/>
    <property type="project" value="TreeGrafter"/>
</dbReference>
<dbReference type="WBParaSite" id="ASIM_0001407301-mRNA-1">
    <property type="protein sequence ID" value="ASIM_0001407301-mRNA-1"/>
    <property type="gene ID" value="ASIM_0001407301"/>
</dbReference>
<dbReference type="GO" id="GO:0005886">
    <property type="term" value="C:plasma membrane"/>
    <property type="evidence" value="ECO:0007669"/>
    <property type="project" value="UniProtKB-SubCell"/>
</dbReference>
<evidence type="ECO:0000256" key="3">
    <source>
        <dbReference type="ARBA" id="ARBA00022692"/>
    </source>
</evidence>
<dbReference type="SUPFAM" id="SSF81321">
    <property type="entry name" value="Family A G protein-coupled receptor-like"/>
    <property type="match status" value="1"/>
</dbReference>
<keyword evidence="3 9" id="KW-0812">Transmembrane</keyword>
<feature type="transmembrane region" description="Helical" evidence="9">
    <location>
        <begin position="67"/>
        <end position="88"/>
    </location>
</feature>
<dbReference type="EMBL" id="UYRR01031410">
    <property type="protein sequence ID" value="VDK49865.1"/>
    <property type="molecule type" value="Genomic_DNA"/>
</dbReference>
<sequence>MTRGRDKTGSYARNVVHSILRVVIFHFVCWTPFWFFVLIPMLSFFNISISSLLSSRWVATLRLLSSFLPYINSAGNWIFYAALNRELIRNLNESRRRTIHKELSKFFRTFVHLTEESSSLRSETPKSCRRFVNRLLMLNGGEIKNVAPNQTQFEETRGMKDVGSEQVEDGDCML</sequence>
<keyword evidence="12" id="KW-1185">Reference proteome</keyword>
<evidence type="ECO:0000313" key="12">
    <source>
        <dbReference type="Proteomes" id="UP000267096"/>
    </source>
</evidence>
<protein>
    <submittedName>
        <fullName evidence="13">G_PROTEIN_RECEP_F1_2 domain-containing protein</fullName>
    </submittedName>
</protein>
<keyword evidence="5" id="KW-0297">G-protein coupled receptor</keyword>
<evidence type="ECO:0000256" key="6">
    <source>
        <dbReference type="ARBA" id="ARBA00023136"/>
    </source>
</evidence>
<evidence type="ECO:0000256" key="4">
    <source>
        <dbReference type="ARBA" id="ARBA00022989"/>
    </source>
</evidence>
<comment type="subcellular location">
    <subcellularLocation>
        <location evidence="1">Cell membrane</location>
        <topology evidence="1">Multi-pass membrane protein</topology>
    </subcellularLocation>
</comment>
<dbReference type="OrthoDB" id="6076970at2759"/>
<dbReference type="Gene3D" id="1.20.1070.10">
    <property type="entry name" value="Rhodopsin 7-helix transmembrane proteins"/>
    <property type="match status" value="1"/>
</dbReference>
<accession>A0A0M3JZW0</accession>
<evidence type="ECO:0000256" key="9">
    <source>
        <dbReference type="SAM" id="Phobius"/>
    </source>
</evidence>
<dbReference type="GO" id="GO:0004930">
    <property type="term" value="F:G protein-coupled receptor activity"/>
    <property type="evidence" value="ECO:0007669"/>
    <property type="project" value="UniProtKB-KW"/>
</dbReference>
<dbReference type="InterPro" id="IPR017452">
    <property type="entry name" value="GPCR_Rhodpsn_7TM"/>
</dbReference>
<dbReference type="PANTHER" id="PTHR24229:SF40">
    <property type="entry name" value="ALLATOSTATIN C RECEPTOR 1-RELATED"/>
    <property type="match status" value="1"/>
</dbReference>
<keyword evidence="6 9" id="KW-0472">Membrane</keyword>
<gene>
    <name evidence="11" type="ORF">ASIM_LOCUS13501</name>
</gene>
<keyword evidence="2" id="KW-1003">Cell membrane</keyword>
<reference evidence="11 12" key="2">
    <citation type="submission" date="2018-11" db="EMBL/GenBank/DDBJ databases">
        <authorList>
            <consortium name="Pathogen Informatics"/>
        </authorList>
    </citation>
    <scope>NUCLEOTIDE SEQUENCE [LARGE SCALE GENOMIC DNA]</scope>
</reference>
<evidence type="ECO:0000313" key="13">
    <source>
        <dbReference type="WBParaSite" id="ASIM_0001407301-mRNA-1"/>
    </source>
</evidence>
<name>A0A0M3JZW0_ANISI</name>
<evidence type="ECO:0000313" key="11">
    <source>
        <dbReference type="EMBL" id="VDK49865.1"/>
    </source>
</evidence>
<evidence type="ECO:0000256" key="5">
    <source>
        <dbReference type="ARBA" id="ARBA00023040"/>
    </source>
</evidence>
<keyword evidence="4 9" id="KW-1133">Transmembrane helix</keyword>
<dbReference type="PANTHER" id="PTHR24229">
    <property type="entry name" value="NEUROPEPTIDES RECEPTOR"/>
    <property type="match status" value="1"/>
</dbReference>
<dbReference type="GO" id="GO:0042277">
    <property type="term" value="F:peptide binding"/>
    <property type="evidence" value="ECO:0007669"/>
    <property type="project" value="TreeGrafter"/>
</dbReference>
<evidence type="ECO:0000256" key="1">
    <source>
        <dbReference type="ARBA" id="ARBA00004651"/>
    </source>
</evidence>
<feature type="transmembrane region" description="Helical" evidence="9">
    <location>
        <begin position="20"/>
        <end position="47"/>
    </location>
</feature>